<dbReference type="PANTHER" id="PTHR23235">
    <property type="entry name" value="KRUEPPEL-LIKE TRANSCRIPTION FACTOR"/>
    <property type="match status" value="1"/>
</dbReference>
<keyword evidence="6" id="KW-0539">Nucleus</keyword>
<dbReference type="GO" id="GO:0000978">
    <property type="term" value="F:RNA polymerase II cis-regulatory region sequence-specific DNA binding"/>
    <property type="evidence" value="ECO:0007669"/>
    <property type="project" value="TreeGrafter"/>
</dbReference>
<name>A0A1B6E0L5_9HEMI</name>
<keyword evidence="5" id="KW-0862">Zinc</keyword>
<feature type="domain" description="C2H2-type" evidence="8">
    <location>
        <begin position="168"/>
        <end position="195"/>
    </location>
</feature>
<evidence type="ECO:0000256" key="1">
    <source>
        <dbReference type="ARBA" id="ARBA00006991"/>
    </source>
</evidence>
<evidence type="ECO:0000256" key="6">
    <source>
        <dbReference type="ARBA" id="ARBA00023242"/>
    </source>
</evidence>
<dbReference type="SUPFAM" id="SSF57667">
    <property type="entry name" value="beta-beta-alpha zinc fingers"/>
    <property type="match status" value="2"/>
</dbReference>
<dbReference type="EMBL" id="GEDC01005839">
    <property type="protein sequence ID" value="JAS31459.1"/>
    <property type="molecule type" value="Transcribed_RNA"/>
</dbReference>
<comment type="similarity">
    <text evidence="1">Belongs to the krueppel C2H2-type zinc-finger protein family.</text>
</comment>
<dbReference type="PROSITE" id="PS00028">
    <property type="entry name" value="ZINC_FINGER_C2H2_1"/>
    <property type="match status" value="3"/>
</dbReference>
<feature type="domain" description="C2H2-type" evidence="8">
    <location>
        <begin position="140"/>
        <end position="167"/>
    </location>
</feature>
<dbReference type="GO" id="GO:0000981">
    <property type="term" value="F:DNA-binding transcription factor activity, RNA polymerase II-specific"/>
    <property type="evidence" value="ECO:0007669"/>
    <property type="project" value="TreeGrafter"/>
</dbReference>
<dbReference type="SMART" id="SM00355">
    <property type="entry name" value="ZnF_C2H2"/>
    <property type="match status" value="3"/>
</dbReference>
<evidence type="ECO:0000259" key="8">
    <source>
        <dbReference type="PROSITE" id="PS50157"/>
    </source>
</evidence>
<dbReference type="EMBL" id="GEDC01002873">
    <property type="protein sequence ID" value="JAS34425.1"/>
    <property type="molecule type" value="Transcribed_RNA"/>
</dbReference>
<dbReference type="PANTHER" id="PTHR23235:SF142">
    <property type="entry name" value="ZINC FINGER PROTEIN 384"/>
    <property type="match status" value="1"/>
</dbReference>
<organism evidence="9">
    <name type="scientific">Clastoptera arizonana</name>
    <name type="common">Arizona spittle bug</name>
    <dbReference type="NCBI Taxonomy" id="38151"/>
    <lineage>
        <taxon>Eukaryota</taxon>
        <taxon>Metazoa</taxon>
        <taxon>Ecdysozoa</taxon>
        <taxon>Arthropoda</taxon>
        <taxon>Hexapoda</taxon>
        <taxon>Insecta</taxon>
        <taxon>Pterygota</taxon>
        <taxon>Neoptera</taxon>
        <taxon>Paraneoptera</taxon>
        <taxon>Hemiptera</taxon>
        <taxon>Auchenorrhyncha</taxon>
        <taxon>Cercopoidea</taxon>
        <taxon>Clastopteridae</taxon>
        <taxon>Clastoptera</taxon>
    </lineage>
</organism>
<dbReference type="FunFam" id="3.30.160.60:FF:002343">
    <property type="entry name" value="Zinc finger protein 33A"/>
    <property type="match status" value="1"/>
</dbReference>
<evidence type="ECO:0000256" key="4">
    <source>
        <dbReference type="ARBA" id="ARBA00022771"/>
    </source>
</evidence>
<evidence type="ECO:0000256" key="5">
    <source>
        <dbReference type="ARBA" id="ARBA00022833"/>
    </source>
</evidence>
<dbReference type="PROSITE" id="PS50157">
    <property type="entry name" value="ZINC_FINGER_C2H2_2"/>
    <property type="match status" value="3"/>
</dbReference>
<dbReference type="AlphaFoldDB" id="A0A1B6E0L5"/>
<protein>
    <recommendedName>
        <fullName evidence="8">C2H2-type domain-containing protein</fullName>
    </recommendedName>
</protein>
<evidence type="ECO:0000256" key="2">
    <source>
        <dbReference type="ARBA" id="ARBA00022723"/>
    </source>
</evidence>
<dbReference type="InterPro" id="IPR036236">
    <property type="entry name" value="Znf_C2H2_sf"/>
</dbReference>
<feature type="domain" description="C2H2-type" evidence="8">
    <location>
        <begin position="196"/>
        <end position="220"/>
    </location>
</feature>
<dbReference type="InterPro" id="IPR013087">
    <property type="entry name" value="Znf_C2H2_type"/>
</dbReference>
<gene>
    <name evidence="9" type="ORF">g.23267</name>
    <name evidence="10" type="ORF">g.23269</name>
</gene>
<proteinExistence type="inferred from homology"/>
<evidence type="ECO:0000256" key="3">
    <source>
        <dbReference type="ARBA" id="ARBA00022737"/>
    </source>
</evidence>
<keyword evidence="3" id="KW-0677">Repeat</keyword>
<dbReference type="GO" id="GO:0008270">
    <property type="term" value="F:zinc ion binding"/>
    <property type="evidence" value="ECO:0007669"/>
    <property type="project" value="UniProtKB-KW"/>
</dbReference>
<sequence>MEPKQETFDTMDECLIDITPKIEPEEVDPFQDIEIKIENEENTDDFQSLSLDVTRIEPSVDVKILTVFTCNGVKIEEDLRKVVEEENVEGSVNENSLQDDCTISNANPPAPAFHNIYSYRLNLNNSSTSSNEKPVDKKSYVCEFCTKVFNKYCNMKSHLRIHTGEKPYACEFCEMKFKHKKTLKNHLRIHTGEKPHSCETCGMKFSHKSTLMYHLRIHTG</sequence>
<keyword evidence="4 7" id="KW-0863">Zinc-finger</keyword>
<dbReference type="Gene3D" id="3.30.160.60">
    <property type="entry name" value="Classic Zinc Finger"/>
    <property type="match status" value="3"/>
</dbReference>
<keyword evidence="2" id="KW-0479">Metal-binding</keyword>
<accession>A0A1B6E0L5</accession>
<dbReference type="Pfam" id="PF00096">
    <property type="entry name" value="zf-C2H2"/>
    <property type="match status" value="3"/>
</dbReference>
<reference evidence="9" key="1">
    <citation type="submission" date="2015-12" db="EMBL/GenBank/DDBJ databases">
        <title>De novo transcriptome assembly of four potential Pierce s Disease insect vectors from Arizona vineyards.</title>
        <authorList>
            <person name="Tassone E.E."/>
        </authorList>
    </citation>
    <scope>NUCLEOTIDE SEQUENCE</scope>
</reference>
<evidence type="ECO:0000313" key="10">
    <source>
        <dbReference type="EMBL" id="JAS34425.1"/>
    </source>
</evidence>
<dbReference type="FunFam" id="3.30.160.60:FF:000135">
    <property type="entry name" value="Zinc finger protein 358"/>
    <property type="match status" value="1"/>
</dbReference>
<evidence type="ECO:0000313" key="9">
    <source>
        <dbReference type="EMBL" id="JAS31459.1"/>
    </source>
</evidence>
<evidence type="ECO:0000256" key="7">
    <source>
        <dbReference type="PROSITE-ProRule" id="PRU00042"/>
    </source>
</evidence>
<feature type="non-terminal residue" evidence="9">
    <location>
        <position position="220"/>
    </location>
</feature>